<dbReference type="InterPro" id="IPR052797">
    <property type="entry name" value="RegFact_GeneExpr_CellDeath"/>
</dbReference>
<keyword evidence="4" id="KW-1185">Reference proteome</keyword>
<evidence type="ECO:0000313" key="3">
    <source>
        <dbReference type="EMBL" id="EFO90874.1"/>
    </source>
</evidence>
<dbReference type="SMART" id="SM00355">
    <property type="entry name" value="ZnF_C2H2"/>
    <property type="match status" value="2"/>
</dbReference>
<dbReference type="OrthoDB" id="5866964at2759"/>
<feature type="region of interest" description="Disordered" evidence="1">
    <location>
        <begin position="735"/>
        <end position="789"/>
    </location>
</feature>
<feature type="domain" description="C2H2-type" evidence="2">
    <location>
        <begin position="58"/>
        <end position="79"/>
    </location>
</feature>
<dbReference type="HOGENOM" id="CLU_011337_0_0_1"/>
<feature type="region of interest" description="Disordered" evidence="1">
    <location>
        <begin position="78"/>
        <end position="109"/>
    </location>
</feature>
<feature type="compositionally biased region" description="Basic residues" evidence="1">
    <location>
        <begin position="757"/>
        <end position="774"/>
    </location>
</feature>
<evidence type="ECO:0000256" key="1">
    <source>
        <dbReference type="SAM" id="MobiDB-lite"/>
    </source>
</evidence>
<dbReference type="PANTHER" id="PTHR33936">
    <property type="entry name" value="PROTEIN CBG17840"/>
    <property type="match status" value="1"/>
</dbReference>
<evidence type="ECO:0000259" key="2">
    <source>
        <dbReference type="PROSITE" id="PS00028"/>
    </source>
</evidence>
<accession>E3N9Y3</accession>
<dbReference type="STRING" id="31234.E3N9Y3"/>
<dbReference type="OMA" id="KEYFLHH"/>
<dbReference type="PROSITE" id="PS00028">
    <property type="entry name" value="ZINC_FINGER_C2H2_1"/>
    <property type="match status" value="1"/>
</dbReference>
<dbReference type="InterPro" id="IPR018289">
    <property type="entry name" value="MULE_transposase_dom"/>
</dbReference>
<dbReference type="eggNOG" id="ENOG502QVXX">
    <property type="taxonomic scope" value="Eukaryota"/>
</dbReference>
<dbReference type="PANTHER" id="PTHR33936:SF22">
    <property type="entry name" value="C2H2-TYPE DOMAIN-CONTAINING PROTEIN"/>
    <property type="match status" value="1"/>
</dbReference>
<gene>
    <name evidence="3" type="ORF">CRE_19437</name>
</gene>
<dbReference type="Proteomes" id="UP000008281">
    <property type="component" value="Unassembled WGS sequence"/>
</dbReference>
<dbReference type="AlphaFoldDB" id="E3N9Y3"/>
<dbReference type="Pfam" id="PF10551">
    <property type="entry name" value="MULE"/>
    <property type="match status" value="1"/>
</dbReference>
<protein>
    <recommendedName>
        <fullName evidence="2">C2H2-type domain-containing protein</fullName>
    </recommendedName>
</protein>
<dbReference type="InterPro" id="IPR013087">
    <property type="entry name" value="Znf_C2H2_type"/>
</dbReference>
<organism evidence="4">
    <name type="scientific">Caenorhabditis remanei</name>
    <name type="common">Caenorhabditis vulgaris</name>
    <dbReference type="NCBI Taxonomy" id="31234"/>
    <lineage>
        <taxon>Eukaryota</taxon>
        <taxon>Metazoa</taxon>
        <taxon>Ecdysozoa</taxon>
        <taxon>Nematoda</taxon>
        <taxon>Chromadorea</taxon>
        <taxon>Rhabditida</taxon>
        <taxon>Rhabditina</taxon>
        <taxon>Rhabditomorpha</taxon>
        <taxon>Rhabditoidea</taxon>
        <taxon>Rhabditidae</taxon>
        <taxon>Peloderinae</taxon>
        <taxon>Caenorhabditis</taxon>
    </lineage>
</organism>
<proteinExistence type="predicted"/>
<dbReference type="InParanoid" id="E3N9Y3"/>
<dbReference type="Gene3D" id="3.30.160.60">
    <property type="entry name" value="Classic Zinc Finger"/>
    <property type="match status" value="1"/>
</dbReference>
<evidence type="ECO:0000313" key="4">
    <source>
        <dbReference type="Proteomes" id="UP000008281"/>
    </source>
</evidence>
<name>E3N9Y3_CAERE</name>
<reference evidence="3" key="1">
    <citation type="submission" date="2007-07" db="EMBL/GenBank/DDBJ databases">
        <title>PCAP assembly of the Caenorhabditis remanei genome.</title>
        <authorList>
            <consortium name="The Caenorhabditis remanei Sequencing Consortium"/>
            <person name="Wilson R.K."/>
        </authorList>
    </citation>
    <scope>NUCLEOTIDE SEQUENCE [LARGE SCALE GENOMIC DNA]</scope>
    <source>
        <strain evidence="3">PB4641</strain>
    </source>
</reference>
<dbReference type="EMBL" id="DS268570">
    <property type="protein sequence ID" value="EFO90874.1"/>
    <property type="molecule type" value="Genomic_DNA"/>
</dbReference>
<sequence length="868" mass="98655">MDYLISCPKCSFTTKTVYNACRHLKVAHKMNDDDVNEFKKRVMVDKALQTHGSGAFVCGQCSHIVATKDGLETHIRRKHPKPLINPADITLSSSPPSQAPPPKNWLRTREEDTCSSWTIRNSRDNGGLVSSYRSCKHEGFYNSGAKELLVGPSKKLTGSKLCPAFLKKKEYKDTGKIDVVAYFEHYGHEKFPGHRAFNGEKIDYLLGMIREGFSNAQIIEKCDKKYGQNTKLGFLVPDDLRVERGWQEDGIFLYEAPDENGAGFRLVVMTPAQKELCEKYGSRGICIDDTHNATKYALKLTTMLILNGQDRGIPVGFLISSTVTHDDVAKLFQCIRKEIPEFHPQYMMSDEANAFWNGYVEVFPNNSTQRIWCRWHVLKAIGTKADEILQKEIASTVKATMAEIIREPEVITFKAKMTTFLDFLENEKSGKGHVFADYLRRIYLEKSELCANCYRRGAPFQTSMFSESWHSALKKERLNFKTNIRVDELLQVLLDSFFWVIRKISKQVGRGLKKASARRARNLRNCQIAEAQSANYILVTGRAGPAKKIFRPGPAPGPARPGPARGPARDLTSMANYDIHRNEDGQYEVIKRSKSDAYKVTDLVGCSSFQNENCHCDCGACSYRFTCSCLVQLSGIACKHVHLVIKFTKSFVADDVQFEDEDPDFEPFRNISTPHYQSFNIPDFPSAVERESEKLYNTFNEVIENLSQKMRKMKRNPENLDEMRKVLKLVEEANSGIPGSSADSSLPLRRDNQAPRKTARQTMHHSKLPIRKKASRQDRPQKRNLALKPKKDPSICSVCWKTDPVLPFDMDNEEQDARETEWVRCSNVACKLQAHYLCSGGICRSCNVRKFETYHPSGTLRDINMEPL</sequence>